<feature type="region of interest" description="Disordered" evidence="1">
    <location>
        <begin position="85"/>
        <end position="106"/>
    </location>
</feature>
<feature type="region of interest" description="Disordered" evidence="1">
    <location>
        <begin position="436"/>
        <end position="470"/>
    </location>
</feature>
<dbReference type="Proteomes" id="UP001498398">
    <property type="component" value="Unassembled WGS sequence"/>
</dbReference>
<accession>A0ABR1JTQ8</accession>
<evidence type="ECO:0000313" key="3">
    <source>
        <dbReference type="Proteomes" id="UP001498398"/>
    </source>
</evidence>
<feature type="compositionally biased region" description="Polar residues" evidence="1">
    <location>
        <begin position="223"/>
        <end position="234"/>
    </location>
</feature>
<dbReference type="EMBL" id="JBANRG010000008">
    <property type="protein sequence ID" value="KAK7464353.1"/>
    <property type="molecule type" value="Genomic_DNA"/>
</dbReference>
<protein>
    <submittedName>
        <fullName evidence="2">Uncharacterized protein</fullName>
    </submittedName>
</protein>
<organism evidence="2 3">
    <name type="scientific">Marasmiellus scandens</name>
    <dbReference type="NCBI Taxonomy" id="2682957"/>
    <lineage>
        <taxon>Eukaryota</taxon>
        <taxon>Fungi</taxon>
        <taxon>Dikarya</taxon>
        <taxon>Basidiomycota</taxon>
        <taxon>Agaricomycotina</taxon>
        <taxon>Agaricomycetes</taxon>
        <taxon>Agaricomycetidae</taxon>
        <taxon>Agaricales</taxon>
        <taxon>Marasmiineae</taxon>
        <taxon>Omphalotaceae</taxon>
        <taxon>Marasmiellus</taxon>
    </lineage>
</organism>
<feature type="compositionally biased region" description="Polar residues" evidence="1">
    <location>
        <begin position="196"/>
        <end position="205"/>
    </location>
</feature>
<keyword evidence="3" id="KW-1185">Reference proteome</keyword>
<evidence type="ECO:0000256" key="1">
    <source>
        <dbReference type="SAM" id="MobiDB-lite"/>
    </source>
</evidence>
<evidence type="ECO:0000313" key="2">
    <source>
        <dbReference type="EMBL" id="KAK7464353.1"/>
    </source>
</evidence>
<feature type="compositionally biased region" description="Basic and acidic residues" evidence="1">
    <location>
        <begin position="441"/>
        <end position="458"/>
    </location>
</feature>
<comment type="caution">
    <text evidence="2">The sequence shown here is derived from an EMBL/GenBank/DDBJ whole genome shotgun (WGS) entry which is preliminary data.</text>
</comment>
<reference evidence="2 3" key="1">
    <citation type="submission" date="2024-01" db="EMBL/GenBank/DDBJ databases">
        <title>A draft genome for the cacao thread blight pathogen Marasmiellus scandens.</title>
        <authorList>
            <person name="Baruah I.K."/>
            <person name="Leung J."/>
            <person name="Bukari Y."/>
            <person name="Amoako-Attah I."/>
            <person name="Meinhardt L.W."/>
            <person name="Bailey B.A."/>
            <person name="Cohen S.P."/>
        </authorList>
    </citation>
    <scope>NUCLEOTIDE SEQUENCE [LARGE SCALE GENOMIC DNA]</scope>
    <source>
        <strain evidence="2 3">GH-19</strain>
    </source>
</reference>
<feature type="compositionally biased region" description="Polar residues" evidence="1">
    <location>
        <begin position="318"/>
        <end position="329"/>
    </location>
</feature>
<proteinExistence type="predicted"/>
<feature type="region of interest" description="Disordered" evidence="1">
    <location>
        <begin position="187"/>
        <end position="239"/>
    </location>
</feature>
<feature type="region of interest" description="Disordered" evidence="1">
    <location>
        <begin position="295"/>
        <end position="329"/>
    </location>
</feature>
<gene>
    <name evidence="2" type="ORF">VKT23_006520</name>
</gene>
<sequence length="470" mass="51887">MLKVNGIECWIGKHLDPSDEIVHGNSMTRVEDGVTTIQTTIALKPSTAGVALSRQWEVYWRKAEDAEPQSLWCIVSWTTPTGKPRVSSQTWMSRSIPESQTRSTKVGNLTPLPRVIAKQSTNNMGSVCLELFRICGDLNVDKNRMDENDIDFECENDPCCVFIFDFEKDYTNGLKLVHTEANPVNNLKKNKMRSASPYQLPNSSTQRRKKVTGSIDSIKRTSGRTSKNAPSNQAGKLLDMGRSASAPFCPSLSMPSSAQKSQSVSFQAFQALPSTSVPYPEPMGYPIPVLPPATDSEWSGPSWAEPESSEMAVPKSRVQPSDPTAPCRQTSSSAQFFANTFVLPERPPAPIPLAQNPTNSSATANAPMLPPALRLPATSELIPMHISDLVSSSESNLAILSPLGTFVPPELQQAEMFLRQQEQERKELDAQLAELTQGRTEQLKEQTERLKTENEAKRRWLQAVRDQTAA</sequence>
<name>A0ABR1JTQ8_9AGAR</name>